<sequence length="375" mass="40732">MEKNSSPTREGPLVGLRIVEFAGLGPGPFACMLLSDMGAEVVRIDRPDAPPMSPLDIVGRGRRTILLDLKRPEAVEQVLQLLEKADALVEGFRPGVMERLGLGPKLVAQRNPRLVYGRMTGWGQDGPLAQVAGHDINYIAVAGALATIGEADRGPVPPLNLVGDYGGGSLYLVTGLLAALLHARATGEGQVVDAAICDGVLSMLNNNLSHRLRDLYRDQRYSNMLDGGAPYYTTYETADKRHVAVGPIEPQFFALLCQQLDLPDTLRDAQKDRARWHLLRDAIAAAFRQRTLAEWCLRIEGSDSCFAPVLTLEEAQQHPHIQSRKSFTSVDGVTHIAPAPRFSRTPGRIQCSAGVPPVDVASVLASWLKDSPNQQ</sequence>
<dbReference type="GeneID" id="51112291"/>
<dbReference type="PANTHER" id="PTHR48228:SF5">
    <property type="entry name" value="ALPHA-METHYLACYL-COA RACEMASE"/>
    <property type="match status" value="1"/>
</dbReference>
<dbReference type="InterPro" id="IPR023606">
    <property type="entry name" value="CoA-Trfase_III_dom_1_sf"/>
</dbReference>
<organism evidence="1 2">
    <name type="scientific">Acidovorax delafieldii</name>
    <name type="common">Pseudomonas delafieldii</name>
    <dbReference type="NCBI Taxonomy" id="47920"/>
    <lineage>
        <taxon>Bacteria</taxon>
        <taxon>Pseudomonadati</taxon>
        <taxon>Pseudomonadota</taxon>
        <taxon>Betaproteobacteria</taxon>
        <taxon>Burkholderiales</taxon>
        <taxon>Comamonadaceae</taxon>
        <taxon>Acidovorax</taxon>
    </lineage>
</organism>
<dbReference type="Gene3D" id="3.30.1540.10">
    <property type="entry name" value="formyl-coa transferase, domain 3"/>
    <property type="match status" value="1"/>
</dbReference>
<dbReference type="PANTHER" id="PTHR48228">
    <property type="entry name" value="SUCCINYL-COA--D-CITRAMALATE COA-TRANSFERASE"/>
    <property type="match status" value="1"/>
</dbReference>
<dbReference type="AlphaFoldDB" id="A0A561XHT9"/>
<dbReference type="GO" id="GO:0003824">
    <property type="term" value="F:catalytic activity"/>
    <property type="evidence" value="ECO:0007669"/>
    <property type="project" value="InterPro"/>
</dbReference>
<reference evidence="1 2" key="1">
    <citation type="journal article" date="2015" name="Stand. Genomic Sci.">
        <title>Genomic Encyclopedia of Bacterial and Archaeal Type Strains, Phase III: the genomes of soil and plant-associated and newly described type strains.</title>
        <authorList>
            <person name="Whitman W.B."/>
            <person name="Woyke T."/>
            <person name="Klenk H.P."/>
            <person name="Zhou Y."/>
            <person name="Lilburn T.G."/>
            <person name="Beck B.J."/>
            <person name="De Vos P."/>
            <person name="Vandamme P."/>
            <person name="Eisen J.A."/>
            <person name="Garrity G."/>
            <person name="Hugenholtz P."/>
            <person name="Kyrpides N.C."/>
        </authorList>
    </citation>
    <scope>NUCLEOTIDE SEQUENCE [LARGE SCALE GENOMIC DNA]</scope>
    <source>
        <strain evidence="1 2">DSM 64</strain>
    </source>
</reference>
<dbReference type="InterPro" id="IPR050509">
    <property type="entry name" value="CoA-transferase_III"/>
</dbReference>
<dbReference type="Proteomes" id="UP000321485">
    <property type="component" value="Unassembled WGS sequence"/>
</dbReference>
<gene>
    <name evidence="1" type="ORF">ATF69_3239</name>
</gene>
<dbReference type="InterPro" id="IPR044855">
    <property type="entry name" value="CoA-Trfase_III_dom3_sf"/>
</dbReference>
<evidence type="ECO:0000313" key="2">
    <source>
        <dbReference type="Proteomes" id="UP000321485"/>
    </source>
</evidence>
<comment type="caution">
    <text evidence="1">The sequence shown here is derived from an EMBL/GenBank/DDBJ whole genome shotgun (WGS) entry which is preliminary data.</text>
</comment>
<dbReference type="EMBL" id="VJWE01000015">
    <property type="protein sequence ID" value="TWG35678.1"/>
    <property type="molecule type" value="Genomic_DNA"/>
</dbReference>
<name>A0A561XHT9_ACIDE</name>
<evidence type="ECO:0000313" key="1">
    <source>
        <dbReference type="EMBL" id="TWG35678.1"/>
    </source>
</evidence>
<dbReference type="SUPFAM" id="SSF89796">
    <property type="entry name" value="CoA-transferase family III (CaiB/BaiF)"/>
    <property type="match status" value="1"/>
</dbReference>
<dbReference type="Pfam" id="PF02515">
    <property type="entry name" value="CoA_transf_3"/>
    <property type="match status" value="1"/>
</dbReference>
<dbReference type="RefSeq" id="WP_146871606.1">
    <property type="nucleotide sequence ID" value="NZ_VJWE01000015.1"/>
</dbReference>
<dbReference type="InterPro" id="IPR003673">
    <property type="entry name" value="CoA-Trfase_fam_III"/>
</dbReference>
<dbReference type="Gene3D" id="3.40.50.10540">
    <property type="entry name" value="Crotonobetainyl-coa:carnitine coa-transferase, domain 1"/>
    <property type="match status" value="1"/>
</dbReference>
<proteinExistence type="predicted"/>
<accession>A0A561XHT9</accession>
<protein>
    <submittedName>
        <fullName evidence="1">Alpha-methylacyl-CoA racemase</fullName>
    </submittedName>
</protein>